<accession>A0ABW4MCN4</accession>
<evidence type="ECO:0000313" key="1">
    <source>
        <dbReference type="EMBL" id="MFD1766829.1"/>
    </source>
</evidence>
<dbReference type="InterPro" id="IPR007801">
    <property type="entry name" value="MbnB/TglH/ChrH"/>
</dbReference>
<dbReference type="NCBIfam" id="NF003818">
    <property type="entry name" value="PRK05409.1"/>
    <property type="match status" value="1"/>
</dbReference>
<dbReference type="SUPFAM" id="SSF51658">
    <property type="entry name" value="Xylose isomerase-like"/>
    <property type="match status" value="1"/>
</dbReference>
<organism evidence="1 2">
    <name type="scientific">Sphingorhabdus buctiana</name>
    <dbReference type="NCBI Taxonomy" id="1508805"/>
    <lineage>
        <taxon>Bacteria</taxon>
        <taxon>Pseudomonadati</taxon>
        <taxon>Pseudomonadota</taxon>
        <taxon>Alphaproteobacteria</taxon>
        <taxon>Sphingomonadales</taxon>
        <taxon>Sphingomonadaceae</taxon>
        <taxon>Sphingorhabdus</taxon>
    </lineage>
</organism>
<dbReference type="Proteomes" id="UP001597215">
    <property type="component" value="Unassembled WGS sequence"/>
</dbReference>
<reference evidence="2" key="1">
    <citation type="journal article" date="2019" name="Int. J. Syst. Evol. Microbiol.">
        <title>The Global Catalogue of Microorganisms (GCM) 10K type strain sequencing project: providing services to taxonomists for standard genome sequencing and annotation.</title>
        <authorList>
            <consortium name="The Broad Institute Genomics Platform"/>
            <consortium name="The Broad Institute Genome Sequencing Center for Infectious Disease"/>
            <person name="Wu L."/>
            <person name="Ma J."/>
        </authorList>
    </citation>
    <scope>NUCLEOTIDE SEQUENCE [LARGE SCALE GENOMIC DNA]</scope>
    <source>
        <strain evidence="2">CGMCC 1.12449</strain>
    </source>
</reference>
<dbReference type="PANTHER" id="PTHR42194:SF1">
    <property type="entry name" value="UPF0276 PROTEIN HI_1600"/>
    <property type="match status" value="1"/>
</dbReference>
<evidence type="ECO:0000313" key="2">
    <source>
        <dbReference type="Proteomes" id="UP001597215"/>
    </source>
</evidence>
<comment type="caution">
    <text evidence="1">The sequence shown here is derived from an EMBL/GenBank/DDBJ whole genome shotgun (WGS) entry which is preliminary data.</text>
</comment>
<dbReference type="Pfam" id="PF05114">
    <property type="entry name" value="MbnB_TglH_ChrH"/>
    <property type="match status" value="1"/>
</dbReference>
<dbReference type="Gene3D" id="3.20.20.150">
    <property type="entry name" value="Divalent-metal-dependent TIM barrel enzymes"/>
    <property type="match status" value="1"/>
</dbReference>
<dbReference type="PANTHER" id="PTHR42194">
    <property type="entry name" value="UPF0276 PROTEIN HI_1600"/>
    <property type="match status" value="1"/>
</dbReference>
<keyword evidence="2" id="KW-1185">Reference proteome</keyword>
<name>A0ABW4MCN4_9SPHN</name>
<dbReference type="InterPro" id="IPR036237">
    <property type="entry name" value="Xyl_isomerase-like_sf"/>
</dbReference>
<dbReference type="EMBL" id="JBHUEL010000008">
    <property type="protein sequence ID" value="MFD1766829.1"/>
    <property type="molecule type" value="Genomic_DNA"/>
</dbReference>
<proteinExistence type="predicted"/>
<dbReference type="RefSeq" id="WP_381513406.1">
    <property type="nucleotide sequence ID" value="NZ_JBHUEL010000008.1"/>
</dbReference>
<gene>
    <name evidence="1" type="ORF">ACFSAG_08240</name>
</gene>
<sequence length="300" mass="32886">MDQLTNAGSYQAPFSTLSPKAGIGLKPQHYDIILNVDPIMHPPAWVEVHPQNYFCEGGPPHRWLSAVAERYPLSFHSVGLSLGSADGLIADQLDRLAALCDRYQPAMVSDHLSFSGNAHDRFADLLPIPYTFEALDHFSAQVDRVQQRLGRQMLIENPSCYVAYADNDYSEPEFLAHLIAKTGCGLLLDINNVVVSTGNLGGNPGAWFAQVDPDWVGEIHLAGHATELHDSGPLYIDDHGSPVGDLAWTLFAEFVSNHGPKPTLIEWDTNTPAYPVYMAEAHKAQAILDRALERHDAVAA</sequence>
<protein>
    <submittedName>
        <fullName evidence="1">DUF692 domain-containing protein</fullName>
    </submittedName>
</protein>